<evidence type="ECO:0000313" key="2">
    <source>
        <dbReference type="Proteomes" id="UP000587415"/>
    </source>
</evidence>
<protein>
    <recommendedName>
        <fullName evidence="3">ATP-binding protein</fullName>
    </recommendedName>
</protein>
<gene>
    <name evidence="1" type="ORF">GGQ87_001303</name>
</gene>
<proteinExistence type="predicted"/>
<evidence type="ECO:0008006" key="3">
    <source>
        <dbReference type="Google" id="ProtNLM"/>
    </source>
</evidence>
<dbReference type="Proteomes" id="UP000587415">
    <property type="component" value="Unassembled WGS sequence"/>
</dbReference>
<accession>A0A7X6BNS6</accession>
<dbReference type="InterPro" id="IPR027417">
    <property type="entry name" value="P-loop_NTPase"/>
</dbReference>
<comment type="caution">
    <text evidence="1">The sequence shown here is derived from an EMBL/GenBank/DDBJ whole genome shotgun (WGS) entry which is preliminary data.</text>
</comment>
<sequence>MTPRLSDIVSVARRFTRAVRVDADLTDPRALDGYVCSQSAIEALLLMARHHGATGHGAFTWTGPYGCGKSSLAIALAALAGGSRKAAEGLLAEVGDADRRELLGAFRGDKTPWLVVAAVGRRDDPERAIGEALAASVADLPGLERAKRESLAAWTLRVSADPRHAGLLLLVDEMGKFLEHAARADGDVHLFQDLAETASRSNQRLLLVGILHQAFDEYAHRLAREARDEWIKIQGRYLDIPINLAAEEQLDLIGRAIEAPPSTARSNPAAPVVAELLRSQRLGDAQTLEAKLHACWPLHPLVAALIGPVSRRRFGQNQRSLFGFLNSIEPYGFQTYLEEVPAKDAPLFPLARLWDYLHANLEPAILASPDGHRWSTALEAIVRAEGRAASADHLALLKAVALIDLFKDRSGLQATPQVLQHAVSGLAPKAVERILEELADWSVIIFRKHAGSYAIYAGSDFDIDAAVDRAREAGVALDYRQLARHAALQPVLAKRHYEITGALRWFEIEIAALADVEHRVRAYRPAPGAAGLFLLAISGEGESAAQAQTILKRASALAGEQLVVLGWTSDSFMIREMASDLSALEHVRAHSAELEGDAIARRELDARVARLSADLEDRLSDAVHGVKWVAPEGFDSGVSLRLSGPAGLSVVASRLADWRYPAAPWLPNELVNRSRPSSNAAAAVRALLRAMVGQASSPRLGIVGFPPQAGLYVSLLESTGLHRLDEATGTWRFVAPEAGDPHHLHALWRRTDELLAAAPDGLTMAEIFAHWRAAPFGVRDGLCTLLGAAYMMTRSGMTAVYLEGVYRPGLESFLIDRMVQDSSCVRIRSIVLTDVDVALISGLAERLSTTEATVPPTAFDVARGLITAVVNLPNWTLRTTRLTPTTIAFRDRAKVTDDPNQFLTRDVPKAFGLEADNYAGPVLARHVIAALDELKGAYSGMLAGLETILLRELRVKGDPDSLAKLRRRALDVKGLTGNFRLDALATRLSTFEGDIADMEGFAVLAANKPTRDWVDRDLDAASVELAALADQFLKAEIFQRLKGREGGRVAMAVYISDPDYPEPQSHEIQVSAAERETADALALRINDLLRAEGVSPDVALAAVASLGLILSTAPEAARDAATAKRTETAHG</sequence>
<dbReference type="AlphaFoldDB" id="A0A7X6BNS6"/>
<name>A0A7X6BNS6_9CAUL</name>
<evidence type="ECO:0000313" key="1">
    <source>
        <dbReference type="EMBL" id="NJC41045.1"/>
    </source>
</evidence>
<dbReference type="EMBL" id="JAATJM010000001">
    <property type="protein sequence ID" value="NJC41045.1"/>
    <property type="molecule type" value="Genomic_DNA"/>
</dbReference>
<reference evidence="1 2" key="1">
    <citation type="submission" date="2020-03" db="EMBL/GenBank/DDBJ databases">
        <title>Genomic Encyclopedia of Type Strains, Phase IV (KMG-IV): sequencing the most valuable type-strain genomes for metagenomic binning, comparative biology and taxonomic classification.</title>
        <authorList>
            <person name="Goeker M."/>
        </authorList>
    </citation>
    <scope>NUCLEOTIDE SEQUENCE [LARGE SCALE GENOMIC DNA]</scope>
    <source>
        <strain evidence="1 2">DSM 4736</strain>
    </source>
</reference>
<dbReference type="SUPFAM" id="SSF52540">
    <property type="entry name" value="P-loop containing nucleoside triphosphate hydrolases"/>
    <property type="match status" value="1"/>
</dbReference>
<keyword evidence="2" id="KW-1185">Reference proteome</keyword>
<dbReference type="RefSeq" id="WP_168045874.1">
    <property type="nucleotide sequence ID" value="NZ_JAATJM010000001.1"/>
</dbReference>
<organism evidence="1 2">
    <name type="scientific">Brevundimonas alba</name>
    <dbReference type="NCBI Taxonomy" id="74314"/>
    <lineage>
        <taxon>Bacteria</taxon>
        <taxon>Pseudomonadati</taxon>
        <taxon>Pseudomonadota</taxon>
        <taxon>Alphaproteobacteria</taxon>
        <taxon>Caulobacterales</taxon>
        <taxon>Caulobacteraceae</taxon>
        <taxon>Brevundimonas</taxon>
    </lineage>
</organism>